<feature type="chain" id="PRO_5037169640" evidence="1">
    <location>
        <begin position="23"/>
        <end position="124"/>
    </location>
</feature>
<proteinExistence type="predicted"/>
<evidence type="ECO:0000256" key="1">
    <source>
        <dbReference type="SAM" id="SignalP"/>
    </source>
</evidence>
<feature type="signal peptide" evidence="1">
    <location>
        <begin position="1"/>
        <end position="22"/>
    </location>
</feature>
<gene>
    <name evidence="2" type="ORF">EZH22_14695</name>
</gene>
<dbReference type="EMBL" id="CP063362">
    <property type="protein sequence ID" value="QRG04459.1"/>
    <property type="molecule type" value="Genomic_DNA"/>
</dbReference>
<accession>A0A974PJQ0</accession>
<evidence type="ECO:0000313" key="2">
    <source>
        <dbReference type="EMBL" id="QRG04459.1"/>
    </source>
</evidence>
<name>A0A974PJQ0_9HYPH</name>
<organism evidence="2 3">
    <name type="scientific">Xanthobacter dioxanivorans</name>
    <dbReference type="NCBI Taxonomy" id="2528964"/>
    <lineage>
        <taxon>Bacteria</taxon>
        <taxon>Pseudomonadati</taxon>
        <taxon>Pseudomonadota</taxon>
        <taxon>Alphaproteobacteria</taxon>
        <taxon>Hyphomicrobiales</taxon>
        <taxon>Xanthobacteraceae</taxon>
        <taxon>Xanthobacter</taxon>
    </lineage>
</organism>
<dbReference type="Proteomes" id="UP000596427">
    <property type="component" value="Chromosome"/>
</dbReference>
<sequence>MKNILKIAGVAGLLATAAVSVAATSFAGDTRPAERQAILTNLGGKASAVTYWVKDSKGYEVITTLDAAAEDGARPAVVRVSTVLQPGQQQVISLPAPVGQQAATLRISRVADRIEVEKVGTPTY</sequence>
<keyword evidence="1" id="KW-0732">Signal</keyword>
<dbReference type="RefSeq" id="WP_203191336.1">
    <property type="nucleotide sequence ID" value="NZ_CP063362.1"/>
</dbReference>
<keyword evidence="3" id="KW-1185">Reference proteome</keyword>
<dbReference type="KEGG" id="xdi:EZH22_14695"/>
<dbReference type="AlphaFoldDB" id="A0A974PJQ0"/>
<protein>
    <submittedName>
        <fullName evidence="2">Uncharacterized protein</fullName>
    </submittedName>
</protein>
<evidence type="ECO:0000313" key="3">
    <source>
        <dbReference type="Proteomes" id="UP000596427"/>
    </source>
</evidence>
<reference evidence="2 3" key="1">
    <citation type="submission" date="2020-10" db="EMBL/GenBank/DDBJ databases">
        <title>Degradation of 1,4-Dioxane by Xanthobacter sp. YN2, via a Novel Group-2 Soluble Di-Iron Monooxygenase.</title>
        <authorList>
            <person name="Ma F."/>
            <person name="Wang Y."/>
            <person name="Yang J."/>
            <person name="Guo H."/>
            <person name="Su D."/>
            <person name="Yu L."/>
        </authorList>
    </citation>
    <scope>NUCLEOTIDE SEQUENCE [LARGE SCALE GENOMIC DNA]</scope>
    <source>
        <strain evidence="2 3">YN2</strain>
    </source>
</reference>